<dbReference type="InterPro" id="IPR047641">
    <property type="entry name" value="ABC_transpr_MalK/UgpC-like"/>
</dbReference>
<evidence type="ECO:0000256" key="1">
    <source>
        <dbReference type="ARBA" id="ARBA00005417"/>
    </source>
</evidence>
<protein>
    <recommendedName>
        <fullName evidence="5">ABC transporter domain-containing protein</fullName>
    </recommendedName>
</protein>
<keyword evidence="4" id="KW-0067">ATP-binding</keyword>
<keyword evidence="3" id="KW-0547">Nucleotide-binding</keyword>
<reference evidence="6" key="2">
    <citation type="journal article" date="2018" name="ISME J.">
        <title>A dynamic microbial community with high functional redundancy inhabits the cold, oxic subseafloor aquifer.</title>
        <authorList>
            <person name="Tully B.J."/>
            <person name="Wheat C.G."/>
            <person name="Glazer B.T."/>
            <person name="Huber J.A."/>
        </authorList>
    </citation>
    <scope>NUCLEOTIDE SEQUENCE</scope>
    <source>
        <strain evidence="6">NORP83</strain>
    </source>
</reference>
<proteinExistence type="inferred from homology"/>
<dbReference type="GO" id="GO:0015423">
    <property type="term" value="F:ABC-type maltose transporter activity"/>
    <property type="evidence" value="ECO:0007669"/>
    <property type="project" value="TreeGrafter"/>
</dbReference>
<evidence type="ECO:0000259" key="5">
    <source>
        <dbReference type="PROSITE" id="PS50893"/>
    </source>
</evidence>
<dbReference type="Gene3D" id="2.40.50.100">
    <property type="match status" value="1"/>
</dbReference>
<dbReference type="InterPro" id="IPR003439">
    <property type="entry name" value="ABC_transporter-like_ATP-bd"/>
</dbReference>
<organism evidence="6">
    <name type="scientific">OCS116 cluster bacterium</name>
    <dbReference type="NCBI Taxonomy" id="2030921"/>
    <lineage>
        <taxon>Bacteria</taxon>
        <taxon>Pseudomonadati</taxon>
        <taxon>Pseudomonadota</taxon>
        <taxon>Alphaproteobacteria</taxon>
        <taxon>OCS116 cluster</taxon>
    </lineage>
</organism>
<dbReference type="SMART" id="SM00382">
    <property type="entry name" value="AAA"/>
    <property type="match status" value="1"/>
</dbReference>
<evidence type="ECO:0000256" key="2">
    <source>
        <dbReference type="ARBA" id="ARBA00022448"/>
    </source>
</evidence>
<dbReference type="SUPFAM" id="SSF52540">
    <property type="entry name" value="P-loop containing nucleoside triphosphate hydrolases"/>
    <property type="match status" value="1"/>
</dbReference>
<dbReference type="InterPro" id="IPR008995">
    <property type="entry name" value="Mo/tungstate-bd_C_term_dom"/>
</dbReference>
<dbReference type="InterPro" id="IPR027417">
    <property type="entry name" value="P-loop_NTPase"/>
</dbReference>
<dbReference type="Gene3D" id="3.40.50.300">
    <property type="entry name" value="P-loop containing nucleotide triphosphate hydrolases"/>
    <property type="match status" value="1"/>
</dbReference>
<comment type="similarity">
    <text evidence="1">Belongs to the ABC transporter superfamily.</text>
</comment>
<dbReference type="InterPro" id="IPR017871">
    <property type="entry name" value="ABC_transporter-like_CS"/>
</dbReference>
<dbReference type="FunFam" id="3.40.50.300:FF:000042">
    <property type="entry name" value="Maltose/maltodextrin ABC transporter, ATP-binding protein"/>
    <property type="match status" value="1"/>
</dbReference>
<name>A0A2A4YU18_9PROT</name>
<dbReference type="Gene3D" id="2.40.50.140">
    <property type="entry name" value="Nucleic acid-binding proteins"/>
    <property type="match status" value="1"/>
</dbReference>
<sequence>MAKVILKGIRKSYGPIEVLSGIDLTIENGDFAVILGPSGCGKTTLLRTIAGLETANAGSIQIGERIVDDIPAARRQIGMVFQTYALFPHLNVYQNISFGMRMRNEPKDQIEQRVQEAAVKLKLEDYLKRLPRELSGGQRQRVAIGRALVREPEVFLFDEPLSNLDAELRVDMRLELSALHQQLKATMIYVTHDQVEAMTLGTKIIVLDKGVLQQVGTPLEVYYHPANKFVAGFVGSPRMRFIPGEVVSNADNKLQVRAQGILSGDIAFDLEGSDLSEGDFVDIGVRAEDIECGQATNGMVSFSGISRQVENMGHSSFWYGTIKDTEIEIIARLGKQTQVKSGAQMEFSIDPRNLYLFDSDGRAILRNVDMNTELAEHVALPS</sequence>
<gene>
    <name evidence="6" type="ORF">COB13_13810</name>
</gene>
<dbReference type="PANTHER" id="PTHR43875">
    <property type="entry name" value="MALTODEXTRIN IMPORT ATP-BINDING PROTEIN MSMX"/>
    <property type="match status" value="1"/>
</dbReference>
<dbReference type="PROSITE" id="PS50893">
    <property type="entry name" value="ABC_TRANSPORTER_2"/>
    <property type="match status" value="1"/>
</dbReference>
<dbReference type="Pfam" id="PF00005">
    <property type="entry name" value="ABC_tran"/>
    <property type="match status" value="1"/>
</dbReference>
<dbReference type="InterPro" id="IPR015855">
    <property type="entry name" value="ABC_transpr_MalK-like"/>
</dbReference>
<comment type="caution">
    <text evidence="6">The sequence shown here is derived from an EMBL/GenBank/DDBJ whole genome shotgun (WGS) entry which is preliminary data.</text>
</comment>
<keyword evidence="2" id="KW-0813">Transport</keyword>
<dbReference type="GO" id="GO:0055052">
    <property type="term" value="C:ATP-binding cassette (ABC) transporter complex, substrate-binding subunit-containing"/>
    <property type="evidence" value="ECO:0007669"/>
    <property type="project" value="TreeGrafter"/>
</dbReference>
<dbReference type="GO" id="GO:0016887">
    <property type="term" value="F:ATP hydrolysis activity"/>
    <property type="evidence" value="ECO:0007669"/>
    <property type="project" value="InterPro"/>
</dbReference>
<dbReference type="AlphaFoldDB" id="A0A2A4YU18"/>
<dbReference type="SUPFAM" id="SSF50331">
    <property type="entry name" value="MOP-like"/>
    <property type="match status" value="1"/>
</dbReference>
<dbReference type="PANTHER" id="PTHR43875:SF3">
    <property type="entry name" value="MALTOSE_MALTODEXTRIN IMPORT ATP-BINDING PROTEIN MALK"/>
    <property type="match status" value="1"/>
</dbReference>
<evidence type="ECO:0000256" key="4">
    <source>
        <dbReference type="ARBA" id="ARBA00022840"/>
    </source>
</evidence>
<dbReference type="CDD" id="cd03301">
    <property type="entry name" value="ABC_MalK_N"/>
    <property type="match status" value="1"/>
</dbReference>
<dbReference type="GO" id="GO:1990060">
    <property type="term" value="C:maltose transport complex"/>
    <property type="evidence" value="ECO:0007669"/>
    <property type="project" value="TreeGrafter"/>
</dbReference>
<feature type="domain" description="ABC transporter" evidence="5">
    <location>
        <begin position="4"/>
        <end position="234"/>
    </location>
</feature>
<dbReference type="InterPro" id="IPR003593">
    <property type="entry name" value="AAA+_ATPase"/>
</dbReference>
<dbReference type="InterPro" id="IPR012340">
    <property type="entry name" value="NA-bd_OB-fold"/>
</dbReference>
<dbReference type="EMBL" id="NVUS01000022">
    <property type="protein sequence ID" value="PCI98302.1"/>
    <property type="molecule type" value="Genomic_DNA"/>
</dbReference>
<reference key="1">
    <citation type="submission" date="2017-08" db="EMBL/GenBank/DDBJ databases">
        <title>A dynamic microbial community with high functional redundancy inhabits the cold, oxic subseafloor aquifer.</title>
        <authorList>
            <person name="Tully B.J."/>
            <person name="Wheat C.G."/>
            <person name="Glazer B.T."/>
            <person name="Huber J.A."/>
        </authorList>
    </citation>
    <scope>NUCLEOTIDE SEQUENCE [LARGE SCALE GENOMIC DNA]</scope>
</reference>
<evidence type="ECO:0000313" key="6">
    <source>
        <dbReference type="EMBL" id="PCI98302.1"/>
    </source>
</evidence>
<accession>A0A2A4YU18</accession>
<dbReference type="GO" id="GO:0005524">
    <property type="term" value="F:ATP binding"/>
    <property type="evidence" value="ECO:0007669"/>
    <property type="project" value="UniProtKB-KW"/>
</dbReference>
<dbReference type="PROSITE" id="PS00211">
    <property type="entry name" value="ABC_TRANSPORTER_1"/>
    <property type="match status" value="1"/>
</dbReference>
<evidence type="ECO:0000256" key="3">
    <source>
        <dbReference type="ARBA" id="ARBA00022741"/>
    </source>
</evidence>